<evidence type="ECO:0000313" key="1">
    <source>
        <dbReference type="EMBL" id="KYO20550.1"/>
    </source>
</evidence>
<reference evidence="1 2" key="1">
    <citation type="journal article" date="2012" name="Genome Biol.">
        <title>Sequencing three crocodilian genomes to illuminate the evolution of archosaurs and amniotes.</title>
        <authorList>
            <person name="St John J.A."/>
            <person name="Braun E.L."/>
            <person name="Isberg S.R."/>
            <person name="Miles L.G."/>
            <person name="Chong A.Y."/>
            <person name="Gongora J."/>
            <person name="Dalzell P."/>
            <person name="Moran C."/>
            <person name="Bed'hom B."/>
            <person name="Abzhanov A."/>
            <person name="Burgess S.C."/>
            <person name="Cooksey A.M."/>
            <person name="Castoe T.A."/>
            <person name="Crawford N.G."/>
            <person name="Densmore L.D."/>
            <person name="Drew J.C."/>
            <person name="Edwards S.V."/>
            <person name="Faircloth B.C."/>
            <person name="Fujita M.K."/>
            <person name="Greenwold M.J."/>
            <person name="Hoffmann F.G."/>
            <person name="Howard J.M."/>
            <person name="Iguchi T."/>
            <person name="Janes D.E."/>
            <person name="Khan S.Y."/>
            <person name="Kohno S."/>
            <person name="de Koning A.J."/>
            <person name="Lance S.L."/>
            <person name="McCarthy F.M."/>
            <person name="McCormack J.E."/>
            <person name="Merchant M.E."/>
            <person name="Peterson D.G."/>
            <person name="Pollock D.D."/>
            <person name="Pourmand N."/>
            <person name="Raney B.J."/>
            <person name="Roessler K.A."/>
            <person name="Sanford J.R."/>
            <person name="Sawyer R.H."/>
            <person name="Schmidt C.J."/>
            <person name="Triplett E.W."/>
            <person name="Tuberville T.D."/>
            <person name="Venegas-Anaya M."/>
            <person name="Howard J.T."/>
            <person name="Jarvis E.D."/>
            <person name="Guillette L.J.Jr."/>
            <person name="Glenn T.C."/>
            <person name="Green R.E."/>
            <person name="Ray D.A."/>
        </authorList>
    </citation>
    <scope>NUCLEOTIDE SEQUENCE [LARGE SCALE GENOMIC DNA]</scope>
    <source>
        <strain evidence="1">KSC_2009_1</strain>
    </source>
</reference>
<comment type="caution">
    <text evidence="1">The sequence shown here is derived from an EMBL/GenBank/DDBJ whole genome shotgun (WGS) entry which is preliminary data.</text>
</comment>
<dbReference type="Proteomes" id="UP000050525">
    <property type="component" value="Unassembled WGS sequence"/>
</dbReference>
<sequence length="83" mass="9053">MNGFVGRWLPPSGIEVKEPMQLPLKIVIGSNSNPLRASSEKAGVELLNQTIAHHSKHCDVIMNILIQANLVSCTKCCLSTKQL</sequence>
<evidence type="ECO:0000313" key="2">
    <source>
        <dbReference type="Proteomes" id="UP000050525"/>
    </source>
</evidence>
<accession>A0A151M7Y4</accession>
<dbReference type="AlphaFoldDB" id="A0A151M7Y4"/>
<dbReference type="EMBL" id="AKHW03006358">
    <property type="protein sequence ID" value="KYO20550.1"/>
    <property type="molecule type" value="Genomic_DNA"/>
</dbReference>
<keyword evidence="2" id="KW-1185">Reference proteome</keyword>
<protein>
    <submittedName>
        <fullName evidence="1">Uncharacterized protein</fullName>
    </submittedName>
</protein>
<organism evidence="1 2">
    <name type="scientific">Alligator mississippiensis</name>
    <name type="common">American alligator</name>
    <dbReference type="NCBI Taxonomy" id="8496"/>
    <lineage>
        <taxon>Eukaryota</taxon>
        <taxon>Metazoa</taxon>
        <taxon>Chordata</taxon>
        <taxon>Craniata</taxon>
        <taxon>Vertebrata</taxon>
        <taxon>Euteleostomi</taxon>
        <taxon>Archelosauria</taxon>
        <taxon>Archosauria</taxon>
        <taxon>Crocodylia</taxon>
        <taxon>Alligatoridae</taxon>
        <taxon>Alligatorinae</taxon>
        <taxon>Alligator</taxon>
    </lineage>
</organism>
<gene>
    <name evidence="1" type="ORF">Y1Q_0012463</name>
</gene>
<proteinExistence type="predicted"/>
<name>A0A151M7Y4_ALLMI</name>